<gene>
    <name evidence="1" type="ORF">HNR50_002736</name>
</gene>
<sequence length="281" mass="33125">MESITEAVLKYQDTGEGYDALIERISLIIYNYPNRISSLSEEDKCDFYLSFYSRINGLINNFTYQGRAFEALLNQTLKWHSRSYLSKLKKEKHLMAVEVREEEIKIKDLFSEASEESEINRIEINLKSNASRKRLLYLVLMDTPNISDREMEQFSRMTGYDSDWLLALKDRINEMLHSRSGRLTILREKRNNYFSKLQYYQLLLSEELNPAKKAIYHDKINVLKKRLADTRRDISKVPVRPTHNEIAELLGVPKGTVDSGLHYFRKKVRDYHLENGYSLFS</sequence>
<comment type="caution">
    <text evidence="1">The sequence shown here is derived from an EMBL/GenBank/DDBJ whole genome shotgun (WGS) entry which is preliminary data.</text>
</comment>
<evidence type="ECO:0008006" key="3">
    <source>
        <dbReference type="Google" id="ProtNLM"/>
    </source>
</evidence>
<dbReference type="InterPro" id="IPR036388">
    <property type="entry name" value="WH-like_DNA-bd_sf"/>
</dbReference>
<evidence type="ECO:0000313" key="2">
    <source>
        <dbReference type="Proteomes" id="UP000587760"/>
    </source>
</evidence>
<name>A0A841RAW0_9SPIO</name>
<accession>A0A841RAW0</accession>
<proteinExistence type="predicted"/>
<evidence type="ECO:0000313" key="1">
    <source>
        <dbReference type="EMBL" id="MBB6481063.1"/>
    </source>
</evidence>
<protein>
    <recommendedName>
        <fullName evidence="3">RNA polymerase sigma factor, sigma-70 family</fullName>
    </recommendedName>
</protein>
<dbReference type="RefSeq" id="WP_184747309.1">
    <property type="nucleotide sequence ID" value="NZ_JACHGJ010000005.1"/>
</dbReference>
<reference evidence="1 2" key="1">
    <citation type="submission" date="2020-08" db="EMBL/GenBank/DDBJ databases">
        <title>Genomic Encyclopedia of Type Strains, Phase IV (KMG-IV): sequencing the most valuable type-strain genomes for metagenomic binning, comparative biology and taxonomic classification.</title>
        <authorList>
            <person name="Goeker M."/>
        </authorList>
    </citation>
    <scope>NUCLEOTIDE SEQUENCE [LARGE SCALE GENOMIC DNA]</scope>
    <source>
        <strain evidence="1 2">DSM 2461</strain>
    </source>
</reference>
<organism evidence="1 2">
    <name type="scientific">Spirochaeta isovalerica</name>
    <dbReference type="NCBI Taxonomy" id="150"/>
    <lineage>
        <taxon>Bacteria</taxon>
        <taxon>Pseudomonadati</taxon>
        <taxon>Spirochaetota</taxon>
        <taxon>Spirochaetia</taxon>
        <taxon>Spirochaetales</taxon>
        <taxon>Spirochaetaceae</taxon>
        <taxon>Spirochaeta</taxon>
    </lineage>
</organism>
<dbReference type="EMBL" id="JACHGJ010000005">
    <property type="protein sequence ID" value="MBB6481063.1"/>
    <property type="molecule type" value="Genomic_DNA"/>
</dbReference>
<dbReference type="AlphaFoldDB" id="A0A841RAW0"/>
<dbReference type="Gene3D" id="1.10.10.10">
    <property type="entry name" value="Winged helix-like DNA-binding domain superfamily/Winged helix DNA-binding domain"/>
    <property type="match status" value="1"/>
</dbReference>
<keyword evidence="2" id="KW-1185">Reference proteome</keyword>
<dbReference type="Proteomes" id="UP000587760">
    <property type="component" value="Unassembled WGS sequence"/>
</dbReference>